<feature type="domain" description="Cytochrome c" evidence="5">
    <location>
        <begin position="29"/>
        <end position="126"/>
    </location>
</feature>
<dbReference type="EMBL" id="CP136921">
    <property type="protein sequence ID" value="WOO34341.1"/>
    <property type="molecule type" value="Genomic_DNA"/>
</dbReference>
<dbReference type="SUPFAM" id="SSF46626">
    <property type="entry name" value="Cytochrome c"/>
    <property type="match status" value="1"/>
</dbReference>
<dbReference type="RefSeq" id="WP_317703667.1">
    <property type="nucleotide sequence ID" value="NZ_CP136921.1"/>
</dbReference>
<keyword evidence="2 4" id="KW-0479">Metal-binding</keyword>
<dbReference type="InterPro" id="IPR036909">
    <property type="entry name" value="Cyt_c-like_dom_sf"/>
</dbReference>
<keyword evidence="7" id="KW-1185">Reference proteome</keyword>
<protein>
    <submittedName>
        <fullName evidence="6">Cytochrome c</fullName>
    </submittedName>
</protein>
<reference evidence="6 7" key="1">
    <citation type="submission" date="2023-03" db="EMBL/GenBank/DDBJ databases">
        <title>Diaphorobacter basophil sp. nov., isolated from a sewage-treatment plant.</title>
        <authorList>
            <person name="Yang K."/>
        </authorList>
    </citation>
    <scope>NUCLEOTIDE SEQUENCE [LARGE SCALE GENOMIC DNA]</scope>
    <source>
        <strain evidence="6 7">Y-1</strain>
    </source>
</reference>
<evidence type="ECO:0000256" key="4">
    <source>
        <dbReference type="PROSITE-ProRule" id="PRU00433"/>
    </source>
</evidence>
<evidence type="ECO:0000256" key="2">
    <source>
        <dbReference type="ARBA" id="ARBA00022723"/>
    </source>
</evidence>
<evidence type="ECO:0000256" key="3">
    <source>
        <dbReference type="ARBA" id="ARBA00023004"/>
    </source>
</evidence>
<evidence type="ECO:0000313" key="6">
    <source>
        <dbReference type="EMBL" id="WOO34341.1"/>
    </source>
</evidence>
<organism evidence="6 7">
    <name type="scientific">Diaphorobacter limosus</name>
    <dbReference type="NCBI Taxonomy" id="3036128"/>
    <lineage>
        <taxon>Bacteria</taxon>
        <taxon>Pseudomonadati</taxon>
        <taxon>Pseudomonadota</taxon>
        <taxon>Betaproteobacteria</taxon>
        <taxon>Burkholderiales</taxon>
        <taxon>Comamonadaceae</taxon>
        <taxon>Diaphorobacter</taxon>
    </lineage>
</organism>
<gene>
    <name evidence="6" type="ORF">P4826_09850</name>
</gene>
<sequence>MEQIKPQVDTSALPALGWHEPNPLRGNAEAAAIGKAAFNQSCAVCHGQDAIGTRSPAPDLRRIGMGCRRIQDAALRQRCQGDADAFFIKSVRYGKQKFGIVHMPPWEGLLAPELAWALRSFVETAPKGTGIQSLSPTAAATQ</sequence>
<accession>A0ABZ0J9B4</accession>
<keyword evidence="3 4" id="KW-0408">Iron</keyword>
<keyword evidence="1 4" id="KW-0349">Heme</keyword>
<dbReference type="Proteomes" id="UP001303211">
    <property type="component" value="Chromosome"/>
</dbReference>
<dbReference type="Pfam" id="PF13442">
    <property type="entry name" value="Cytochrome_CBB3"/>
    <property type="match status" value="1"/>
</dbReference>
<name>A0ABZ0J9B4_9BURK</name>
<evidence type="ECO:0000256" key="1">
    <source>
        <dbReference type="ARBA" id="ARBA00022617"/>
    </source>
</evidence>
<dbReference type="PROSITE" id="PS51007">
    <property type="entry name" value="CYTC"/>
    <property type="match status" value="1"/>
</dbReference>
<dbReference type="Gene3D" id="1.10.760.10">
    <property type="entry name" value="Cytochrome c-like domain"/>
    <property type="match status" value="1"/>
</dbReference>
<evidence type="ECO:0000259" key="5">
    <source>
        <dbReference type="PROSITE" id="PS51007"/>
    </source>
</evidence>
<dbReference type="InterPro" id="IPR009056">
    <property type="entry name" value="Cyt_c-like_dom"/>
</dbReference>
<proteinExistence type="predicted"/>
<evidence type="ECO:0000313" key="7">
    <source>
        <dbReference type="Proteomes" id="UP001303211"/>
    </source>
</evidence>